<dbReference type="GO" id="GO:0016740">
    <property type="term" value="F:transferase activity"/>
    <property type="evidence" value="ECO:0007669"/>
    <property type="project" value="TreeGrafter"/>
</dbReference>
<dbReference type="EMBL" id="LLYW01000029">
    <property type="protein sequence ID" value="KUH32805.1"/>
    <property type="molecule type" value="Genomic_DNA"/>
</dbReference>
<gene>
    <name evidence="2" type="ORF">APY94_08450</name>
</gene>
<sequence>MRLTVIYENHAGFVKGLLGGHGFSALVEHRGRRVLIDTGTDGEVLLSNMTKLGIDPGEIDFVFITHGHYDHTGGLKAFLNAREEPVTVIAHPGIFRRRVALKPHRRDIGIPFDRGELEGLGAEFILKEEPFEFAPGLWSSGEIPRRTWDRAVGYVEENGRLIRDPVPDDIALIIDLGDGVAVVTGCGHSGVLNIAWHAEDVLGKPVRALIGGLHIRGAKKELLNEVVERIDAERLYAGHCTGLDEYAFLKAGLGERIEPLHIGRVIEL</sequence>
<accession>A0A124EB77</accession>
<name>A0A124EB77_9EURY</name>
<dbReference type="AlphaFoldDB" id="A0A124EB77"/>
<dbReference type="PANTHER" id="PTHR13754:SF18">
    <property type="entry name" value="7,8-DIHYDROPTERIN-6-METHYL-4-(BETA-D-RIBOFURANOSYL)-AMINOBENZENE-5'-PHOSPHATE SYNTHASE"/>
    <property type="match status" value="1"/>
</dbReference>
<evidence type="ECO:0000259" key="1">
    <source>
        <dbReference type="SMART" id="SM00849"/>
    </source>
</evidence>
<dbReference type="InterPro" id="IPR036866">
    <property type="entry name" value="RibonucZ/Hydroxyglut_hydro"/>
</dbReference>
<dbReference type="RefSeq" id="WP_058939215.1">
    <property type="nucleotide sequence ID" value="NZ_LLYW01000029.1"/>
</dbReference>
<dbReference type="CDD" id="cd07713">
    <property type="entry name" value="DHPS-like_MBL-fold"/>
    <property type="match status" value="1"/>
</dbReference>
<comment type="caution">
    <text evidence="2">The sequence shown here is derived from an EMBL/GenBank/DDBJ whole genome shotgun (WGS) entry which is preliminary data.</text>
</comment>
<dbReference type="Proteomes" id="UP000053462">
    <property type="component" value="Unassembled WGS sequence"/>
</dbReference>
<reference evidence="2 3" key="1">
    <citation type="submission" date="2015-10" db="EMBL/GenBank/DDBJ databases">
        <title>Draft genome sequence of Thermococcus celericrescens strain DSM 17994.</title>
        <authorList>
            <person name="Hong S.-J."/>
            <person name="Park C.-E."/>
            <person name="Shin J.-H."/>
        </authorList>
    </citation>
    <scope>NUCLEOTIDE SEQUENCE [LARGE SCALE GENOMIC DNA]</scope>
    <source>
        <strain evidence="2 3">DSM 17994</strain>
    </source>
</reference>
<keyword evidence="3" id="KW-1185">Reference proteome</keyword>
<dbReference type="OrthoDB" id="7773at2157"/>
<dbReference type="InterPro" id="IPR001279">
    <property type="entry name" value="Metallo-B-lactamas"/>
</dbReference>
<feature type="domain" description="Metallo-beta-lactamase" evidence="1">
    <location>
        <begin position="21"/>
        <end position="239"/>
    </location>
</feature>
<evidence type="ECO:0000313" key="3">
    <source>
        <dbReference type="Proteomes" id="UP000053462"/>
    </source>
</evidence>
<proteinExistence type="predicted"/>
<dbReference type="STRING" id="227598.APY94_08450"/>
<dbReference type="Pfam" id="PF00753">
    <property type="entry name" value="Lactamase_B"/>
    <property type="match status" value="1"/>
</dbReference>
<dbReference type="PANTHER" id="PTHR13754">
    <property type="entry name" value="METALLO-BETA-LACTAMASE SUPERFAMILY PROTEIN"/>
    <property type="match status" value="1"/>
</dbReference>
<dbReference type="SMART" id="SM00849">
    <property type="entry name" value="Lactamase_B"/>
    <property type="match status" value="1"/>
</dbReference>
<dbReference type="InterPro" id="IPR052926">
    <property type="entry name" value="Metallo-beta-lactamase_dom"/>
</dbReference>
<dbReference type="InterPro" id="IPR041712">
    <property type="entry name" value="DHPS-like_MBL-fold"/>
</dbReference>
<evidence type="ECO:0000313" key="2">
    <source>
        <dbReference type="EMBL" id="KUH32805.1"/>
    </source>
</evidence>
<keyword evidence="2" id="KW-0378">Hydrolase</keyword>
<dbReference type="GO" id="GO:0016787">
    <property type="term" value="F:hydrolase activity"/>
    <property type="evidence" value="ECO:0007669"/>
    <property type="project" value="UniProtKB-KW"/>
</dbReference>
<dbReference type="Gene3D" id="3.60.15.10">
    <property type="entry name" value="Ribonuclease Z/Hydroxyacylglutathione hydrolase-like"/>
    <property type="match status" value="1"/>
</dbReference>
<dbReference type="SUPFAM" id="SSF56281">
    <property type="entry name" value="Metallo-hydrolase/oxidoreductase"/>
    <property type="match status" value="1"/>
</dbReference>
<organism evidence="2 3">
    <name type="scientific">Thermococcus celericrescens</name>
    <dbReference type="NCBI Taxonomy" id="227598"/>
    <lineage>
        <taxon>Archaea</taxon>
        <taxon>Methanobacteriati</taxon>
        <taxon>Methanobacteriota</taxon>
        <taxon>Thermococci</taxon>
        <taxon>Thermococcales</taxon>
        <taxon>Thermococcaceae</taxon>
        <taxon>Thermococcus</taxon>
    </lineage>
</organism>
<protein>
    <submittedName>
        <fullName evidence="2">MBL fold metallo-hydrolase</fullName>
    </submittedName>
</protein>